<keyword evidence="2" id="KW-0805">Transcription regulation</keyword>
<evidence type="ECO:0000256" key="2">
    <source>
        <dbReference type="ARBA" id="ARBA00023015"/>
    </source>
</evidence>
<keyword evidence="3" id="KW-0238">DNA-binding</keyword>
<dbReference type="PROSITE" id="PS50066">
    <property type="entry name" value="MADS_BOX_2"/>
    <property type="match status" value="1"/>
</dbReference>
<dbReference type="Pfam" id="PF00319">
    <property type="entry name" value="SRF-TF"/>
    <property type="match status" value="1"/>
</dbReference>
<dbReference type="InterPro" id="IPR036879">
    <property type="entry name" value="TF_MADSbox_sf"/>
</dbReference>
<evidence type="ECO:0000256" key="3">
    <source>
        <dbReference type="ARBA" id="ARBA00023125"/>
    </source>
</evidence>
<dbReference type="GO" id="GO:0080092">
    <property type="term" value="P:regulation of pollen tube growth"/>
    <property type="evidence" value="ECO:0007669"/>
    <property type="project" value="UniProtKB-ARBA"/>
</dbReference>
<dbReference type="InterPro" id="IPR002100">
    <property type="entry name" value="TF_MADSbox"/>
</dbReference>
<keyword evidence="4" id="KW-0804">Transcription</keyword>
<reference evidence="7" key="1">
    <citation type="journal article" date="2022" name="Cell">
        <title>Repeat-based holocentromeres influence genome architecture and karyotype evolution.</title>
        <authorList>
            <person name="Hofstatter P.G."/>
            <person name="Thangavel G."/>
            <person name="Lux T."/>
            <person name="Neumann P."/>
            <person name="Vondrak T."/>
            <person name="Novak P."/>
            <person name="Zhang M."/>
            <person name="Costa L."/>
            <person name="Castellani M."/>
            <person name="Scott A."/>
            <person name="Toegelov H."/>
            <person name="Fuchs J."/>
            <person name="Mata-Sucre Y."/>
            <person name="Dias Y."/>
            <person name="Vanzela A.L.L."/>
            <person name="Huettel B."/>
            <person name="Almeida C.C.S."/>
            <person name="Simkova H."/>
            <person name="Souza G."/>
            <person name="Pedrosa-Harand A."/>
            <person name="Macas J."/>
            <person name="Mayer K.F.X."/>
            <person name="Houben A."/>
            <person name="Marques A."/>
        </authorList>
    </citation>
    <scope>NUCLEOTIDE SEQUENCE</scope>
    <source>
        <strain evidence="7">RhyBre1mFocal</strain>
    </source>
</reference>
<evidence type="ECO:0000313" key="7">
    <source>
        <dbReference type="EMBL" id="KAJ1695983.1"/>
    </source>
</evidence>
<dbReference type="PANTHER" id="PTHR11945">
    <property type="entry name" value="MADS BOX PROTEIN"/>
    <property type="match status" value="1"/>
</dbReference>
<dbReference type="GO" id="GO:0046983">
    <property type="term" value="F:protein dimerization activity"/>
    <property type="evidence" value="ECO:0007669"/>
    <property type="project" value="InterPro"/>
</dbReference>
<gene>
    <name evidence="7" type="ORF">LUZ63_012681</name>
</gene>
<dbReference type="GO" id="GO:0010152">
    <property type="term" value="P:pollen maturation"/>
    <property type="evidence" value="ECO:0007669"/>
    <property type="project" value="UniProtKB-ARBA"/>
</dbReference>
<name>A0A9Q0HS67_9POAL</name>
<dbReference type="PANTHER" id="PTHR11945:SF410">
    <property type="entry name" value="AGAMOUS-LIKE MADS-BOX PROTEIN AGL65"/>
    <property type="match status" value="1"/>
</dbReference>
<dbReference type="GO" id="GO:0000981">
    <property type="term" value="F:DNA-binding transcription factor activity, RNA polymerase II-specific"/>
    <property type="evidence" value="ECO:0007669"/>
    <property type="project" value="TreeGrafter"/>
</dbReference>
<feature type="domain" description="MADS-box" evidence="6">
    <location>
        <begin position="1"/>
        <end position="53"/>
    </location>
</feature>
<dbReference type="GO" id="GO:0000978">
    <property type="term" value="F:RNA polymerase II cis-regulatory region sequence-specific DNA binding"/>
    <property type="evidence" value="ECO:0007669"/>
    <property type="project" value="TreeGrafter"/>
</dbReference>
<evidence type="ECO:0000256" key="4">
    <source>
        <dbReference type="ARBA" id="ARBA00023163"/>
    </source>
</evidence>
<keyword evidence="5" id="KW-0539">Nucleus</keyword>
<protein>
    <recommendedName>
        <fullName evidence="6">MADS-box domain-containing protein</fullName>
    </recommendedName>
</protein>
<sequence>MGRNKLKIQKLETTSGRQVTYSKRRTGIIKKARELSILCDVDVLLLIFSTTGKPSLCLGERSKFEDVINRYAGLSPQERNKRKMESLEALKKTFKKVDHEVDIQQLADQGSQPVEEMKQRLFAYKDQITKAREFLGPLAEVGNIDKIEDINLVMEIEHLINNLITHNRVLKESCTKNHLDLPYNGESGMNQPLEINGEPGPYWYTMADGQQIMLPANPMLPQSRDPSELGTGYDIPINDPTQDIPWAQMGRAHQTVIDEPADSIPPTETPLYMECGETNEILENEGGIIGNVNMNRSRLVCHGQEEWCNMNGAFFEPGELHLPEGSSNESNDFVDNLFEQNAFFHEANVNQGVAMHDSNFQAWTSGF</sequence>
<dbReference type="AlphaFoldDB" id="A0A9Q0HS67"/>
<dbReference type="GO" id="GO:0005634">
    <property type="term" value="C:nucleus"/>
    <property type="evidence" value="ECO:0007669"/>
    <property type="project" value="UniProtKB-SubCell"/>
</dbReference>
<evidence type="ECO:0000256" key="1">
    <source>
        <dbReference type="ARBA" id="ARBA00004123"/>
    </source>
</evidence>
<dbReference type="Gene3D" id="3.40.1810.10">
    <property type="entry name" value="Transcription factor, MADS-box"/>
    <property type="match status" value="1"/>
</dbReference>
<evidence type="ECO:0000256" key="5">
    <source>
        <dbReference type="ARBA" id="ARBA00023242"/>
    </source>
</evidence>
<comment type="caution">
    <text evidence="7">The sequence shown here is derived from an EMBL/GenBank/DDBJ whole genome shotgun (WGS) entry which is preliminary data.</text>
</comment>
<dbReference type="PRINTS" id="PR00404">
    <property type="entry name" value="MADSDOMAIN"/>
</dbReference>
<organism evidence="7 8">
    <name type="scientific">Rhynchospora breviuscula</name>
    <dbReference type="NCBI Taxonomy" id="2022672"/>
    <lineage>
        <taxon>Eukaryota</taxon>
        <taxon>Viridiplantae</taxon>
        <taxon>Streptophyta</taxon>
        <taxon>Embryophyta</taxon>
        <taxon>Tracheophyta</taxon>
        <taxon>Spermatophyta</taxon>
        <taxon>Magnoliopsida</taxon>
        <taxon>Liliopsida</taxon>
        <taxon>Poales</taxon>
        <taxon>Cyperaceae</taxon>
        <taxon>Cyperoideae</taxon>
        <taxon>Rhynchosporeae</taxon>
        <taxon>Rhynchospora</taxon>
    </lineage>
</organism>
<dbReference type="FunFam" id="3.40.1810.10:FF:000010">
    <property type="entry name" value="Agamous-like MADS-box protein AGL30"/>
    <property type="match status" value="1"/>
</dbReference>
<evidence type="ECO:0000313" key="8">
    <source>
        <dbReference type="Proteomes" id="UP001151287"/>
    </source>
</evidence>
<dbReference type="Proteomes" id="UP001151287">
    <property type="component" value="Unassembled WGS sequence"/>
</dbReference>
<evidence type="ECO:0000259" key="6">
    <source>
        <dbReference type="PROSITE" id="PS50066"/>
    </source>
</evidence>
<dbReference type="OrthoDB" id="1933443at2759"/>
<comment type="subcellular location">
    <subcellularLocation>
        <location evidence="1">Nucleus</location>
    </subcellularLocation>
</comment>
<dbReference type="SMART" id="SM00432">
    <property type="entry name" value="MADS"/>
    <property type="match status" value="1"/>
</dbReference>
<accession>A0A9Q0HS67</accession>
<dbReference type="SUPFAM" id="SSF55455">
    <property type="entry name" value="SRF-like"/>
    <property type="match status" value="1"/>
</dbReference>
<keyword evidence="8" id="KW-1185">Reference proteome</keyword>
<proteinExistence type="predicted"/>
<dbReference type="EMBL" id="JAMQYH010000003">
    <property type="protein sequence ID" value="KAJ1695983.1"/>
    <property type="molecule type" value="Genomic_DNA"/>
</dbReference>